<evidence type="ECO:0000313" key="2">
    <source>
        <dbReference type="Proteomes" id="UP001219525"/>
    </source>
</evidence>
<feature type="non-terminal residue" evidence="1">
    <location>
        <position position="1"/>
    </location>
</feature>
<organism evidence="1 2">
    <name type="scientific">Mycena pura</name>
    <dbReference type="NCBI Taxonomy" id="153505"/>
    <lineage>
        <taxon>Eukaryota</taxon>
        <taxon>Fungi</taxon>
        <taxon>Dikarya</taxon>
        <taxon>Basidiomycota</taxon>
        <taxon>Agaricomycotina</taxon>
        <taxon>Agaricomycetes</taxon>
        <taxon>Agaricomycetidae</taxon>
        <taxon>Agaricales</taxon>
        <taxon>Marasmiineae</taxon>
        <taxon>Mycenaceae</taxon>
        <taxon>Mycena</taxon>
    </lineage>
</organism>
<gene>
    <name evidence="1" type="ORF">GGX14DRAFT_323525</name>
</gene>
<feature type="non-terminal residue" evidence="1">
    <location>
        <position position="202"/>
    </location>
</feature>
<reference evidence="1" key="1">
    <citation type="submission" date="2023-03" db="EMBL/GenBank/DDBJ databases">
        <title>Massive genome expansion in bonnet fungi (Mycena s.s.) driven by repeated elements and novel gene families across ecological guilds.</title>
        <authorList>
            <consortium name="Lawrence Berkeley National Laboratory"/>
            <person name="Harder C.B."/>
            <person name="Miyauchi S."/>
            <person name="Viragh M."/>
            <person name="Kuo A."/>
            <person name="Thoen E."/>
            <person name="Andreopoulos B."/>
            <person name="Lu D."/>
            <person name="Skrede I."/>
            <person name="Drula E."/>
            <person name="Henrissat B."/>
            <person name="Morin E."/>
            <person name="Kohler A."/>
            <person name="Barry K."/>
            <person name="LaButti K."/>
            <person name="Morin E."/>
            <person name="Salamov A."/>
            <person name="Lipzen A."/>
            <person name="Mereny Z."/>
            <person name="Hegedus B."/>
            <person name="Baldrian P."/>
            <person name="Stursova M."/>
            <person name="Weitz H."/>
            <person name="Taylor A."/>
            <person name="Grigoriev I.V."/>
            <person name="Nagy L.G."/>
            <person name="Martin F."/>
            <person name="Kauserud H."/>
        </authorList>
    </citation>
    <scope>NUCLEOTIDE SEQUENCE</scope>
    <source>
        <strain evidence="1">9144</strain>
    </source>
</reference>
<dbReference type="AlphaFoldDB" id="A0AAD6Y8S0"/>
<sequence>RDVDRVDRQDDNAAARLFAAATLQQYVDRHPDLRGLIVFLFVFREMVDAYQNRFITHAERLHIALRTYYFLEMWLVFIDAAPLYSRARNCISREAIDITRILVNSLISLIFVYRDYYPTIPLLPWHHSTETCEHAFGNARRIIDFTMLDFYQMGAKLEVTMREAELELKRRGEAEMRARASGYFHTYRDIARINLVALTTFP</sequence>
<keyword evidence="2" id="KW-1185">Reference proteome</keyword>
<comment type="caution">
    <text evidence="1">The sequence shown here is derived from an EMBL/GenBank/DDBJ whole genome shotgun (WGS) entry which is preliminary data.</text>
</comment>
<name>A0AAD6Y8S0_9AGAR</name>
<evidence type="ECO:0000313" key="1">
    <source>
        <dbReference type="EMBL" id="KAJ7202618.1"/>
    </source>
</evidence>
<proteinExistence type="predicted"/>
<protein>
    <submittedName>
        <fullName evidence="1">Uncharacterized protein</fullName>
    </submittedName>
</protein>
<dbReference type="Proteomes" id="UP001219525">
    <property type="component" value="Unassembled WGS sequence"/>
</dbReference>
<accession>A0AAD6Y8S0</accession>
<dbReference type="EMBL" id="JARJCW010000054">
    <property type="protein sequence ID" value="KAJ7202618.1"/>
    <property type="molecule type" value="Genomic_DNA"/>
</dbReference>